<keyword evidence="1" id="KW-0472">Membrane</keyword>
<gene>
    <name evidence="2" type="ORF">LARV_01130</name>
</gene>
<name>A0A0S7BHS0_9CHLR</name>
<evidence type="ECO:0000313" key="3">
    <source>
        <dbReference type="Proteomes" id="UP000055060"/>
    </source>
</evidence>
<dbReference type="STRING" id="360412.LARV_01130"/>
<dbReference type="EMBL" id="DF967972">
    <property type="protein sequence ID" value="GAP13377.1"/>
    <property type="molecule type" value="Genomic_DNA"/>
</dbReference>
<dbReference type="Proteomes" id="UP000055060">
    <property type="component" value="Unassembled WGS sequence"/>
</dbReference>
<keyword evidence="1" id="KW-0812">Transmembrane</keyword>
<organism evidence="2">
    <name type="scientific">Longilinea arvoryzae</name>
    <dbReference type="NCBI Taxonomy" id="360412"/>
    <lineage>
        <taxon>Bacteria</taxon>
        <taxon>Bacillati</taxon>
        <taxon>Chloroflexota</taxon>
        <taxon>Anaerolineae</taxon>
        <taxon>Anaerolineales</taxon>
        <taxon>Anaerolineaceae</taxon>
        <taxon>Longilinea</taxon>
    </lineage>
</organism>
<protein>
    <submittedName>
        <fullName evidence="2">Uncharacterized protein</fullName>
    </submittedName>
</protein>
<evidence type="ECO:0000256" key="1">
    <source>
        <dbReference type="SAM" id="Phobius"/>
    </source>
</evidence>
<proteinExistence type="predicted"/>
<evidence type="ECO:0000313" key="2">
    <source>
        <dbReference type="EMBL" id="GAP13377.1"/>
    </source>
</evidence>
<dbReference type="AlphaFoldDB" id="A0A0S7BHS0"/>
<keyword evidence="1" id="KW-1133">Transmembrane helix</keyword>
<sequence length="62" mass="6915">MDFLKGFLRNLALLILMGVVLFVLFPDIMRQVFGLYGAIFGPLAILFLVVSALPKKSKKSSR</sequence>
<reference evidence="2" key="1">
    <citation type="submission" date="2015-07" db="EMBL/GenBank/DDBJ databases">
        <title>Draft Genome Sequences of Anaerolinea thermolimosa IMO-1, Bellilinea caldifistulae GOMI-1, Leptolinea tardivitalis YMTK-2, Levilinea saccharolytica KIBI-1,Longilinea arvoryzae KOME-1, Previously Described as Members of the Anaerolineaceae (Chloroflexi).</title>
        <authorList>
            <person name="Sekiguchi Y."/>
            <person name="Ohashi A."/>
            <person name="Matsuura N."/>
            <person name="Tourlousse M.D."/>
        </authorList>
    </citation>
    <scope>NUCLEOTIDE SEQUENCE [LARGE SCALE GENOMIC DNA]</scope>
    <source>
        <strain evidence="2">KOME-1</strain>
    </source>
</reference>
<feature type="transmembrane region" description="Helical" evidence="1">
    <location>
        <begin position="32"/>
        <end position="53"/>
    </location>
</feature>
<dbReference type="RefSeq" id="WP_075072715.1">
    <property type="nucleotide sequence ID" value="NZ_DF967972.1"/>
</dbReference>
<keyword evidence="3" id="KW-1185">Reference proteome</keyword>
<feature type="transmembrane region" description="Helical" evidence="1">
    <location>
        <begin position="7"/>
        <end position="26"/>
    </location>
</feature>
<accession>A0A0S7BHS0</accession>